<reference evidence="1 2" key="1">
    <citation type="submission" date="2023-07" db="EMBL/GenBank/DDBJ databases">
        <title>Genomic Encyclopedia of Type Strains, Phase IV (KMG-IV): sequencing the most valuable type-strain genomes for metagenomic binning, comparative biology and taxonomic classification.</title>
        <authorList>
            <person name="Goeker M."/>
        </authorList>
    </citation>
    <scope>NUCLEOTIDE SEQUENCE [LARGE SCALE GENOMIC DNA]</scope>
    <source>
        <strain evidence="1 2">DSM 1112</strain>
    </source>
</reference>
<evidence type="ECO:0000313" key="1">
    <source>
        <dbReference type="EMBL" id="MDQ0318790.1"/>
    </source>
</evidence>
<organism evidence="1 2">
    <name type="scientific">Pararhizobium capsulatum DSM 1112</name>
    <dbReference type="NCBI Taxonomy" id="1121113"/>
    <lineage>
        <taxon>Bacteria</taxon>
        <taxon>Pseudomonadati</taxon>
        <taxon>Pseudomonadota</taxon>
        <taxon>Alphaproteobacteria</taxon>
        <taxon>Hyphomicrobiales</taxon>
        <taxon>Rhizobiaceae</taxon>
        <taxon>Rhizobium/Agrobacterium group</taxon>
        <taxon>Pararhizobium</taxon>
    </lineage>
</organism>
<gene>
    <name evidence="1" type="ORF">QO002_000928</name>
</gene>
<dbReference type="Proteomes" id="UP001230207">
    <property type="component" value="Unassembled WGS sequence"/>
</dbReference>
<dbReference type="PIRSF" id="PIRSF008546">
    <property type="entry name" value="UCP008546"/>
    <property type="match status" value="1"/>
</dbReference>
<name>A0ABU0BKL2_9HYPH</name>
<protein>
    <submittedName>
        <fullName evidence="1">Uncharacterized protein (DUF1810 family)</fullName>
    </submittedName>
</protein>
<proteinExistence type="predicted"/>
<dbReference type="EMBL" id="JAUSVF010000001">
    <property type="protein sequence ID" value="MDQ0318790.1"/>
    <property type="molecule type" value="Genomic_DNA"/>
</dbReference>
<dbReference type="Gene3D" id="1.25.40.380">
    <property type="entry name" value="Protein of unknown function DUF1810"/>
    <property type="match status" value="1"/>
</dbReference>
<keyword evidence="2" id="KW-1185">Reference proteome</keyword>
<dbReference type="RefSeq" id="WP_307227144.1">
    <property type="nucleotide sequence ID" value="NZ_JAUSVF010000001.1"/>
</dbReference>
<evidence type="ECO:0000313" key="2">
    <source>
        <dbReference type="Proteomes" id="UP001230207"/>
    </source>
</evidence>
<sequence length="140" mass="15489">MQDNLQCFVDAQAPVYDAALGELRAGHKTTHWMWFIFPQIAGLGHSSMAQRYAISGLEEAKAYLSHPLLGQRLRECTEAVCATSGRSAHEIFGSPDDMKFRSSMTLFAIAAPQESIFGTAIERFFDSEDSATLDRLAAER</sequence>
<dbReference type="InterPro" id="IPR014937">
    <property type="entry name" value="DUF1810"/>
</dbReference>
<accession>A0ABU0BKL2</accession>
<dbReference type="InterPro" id="IPR036287">
    <property type="entry name" value="Rv1873-like_sf"/>
</dbReference>
<dbReference type="SUPFAM" id="SSF140736">
    <property type="entry name" value="Rv1873-like"/>
    <property type="match status" value="1"/>
</dbReference>
<comment type="caution">
    <text evidence="1">The sequence shown here is derived from an EMBL/GenBank/DDBJ whole genome shotgun (WGS) entry which is preliminary data.</text>
</comment>
<dbReference type="Pfam" id="PF08837">
    <property type="entry name" value="DUF1810"/>
    <property type="match status" value="1"/>
</dbReference>